<comment type="caution">
    <text evidence="1">The sequence shown here is derived from an EMBL/GenBank/DDBJ whole genome shotgun (WGS) entry which is preliminary data.</text>
</comment>
<dbReference type="EMBL" id="CM039431">
    <property type="protein sequence ID" value="KAI4337964.1"/>
    <property type="molecule type" value="Genomic_DNA"/>
</dbReference>
<keyword evidence="2" id="KW-1185">Reference proteome</keyword>
<reference evidence="1 2" key="1">
    <citation type="journal article" date="2022" name="DNA Res.">
        <title>Chromosomal-level genome assembly of the orchid tree Bauhinia variegata (Leguminosae; Cercidoideae) supports the allotetraploid origin hypothesis of Bauhinia.</title>
        <authorList>
            <person name="Zhong Y."/>
            <person name="Chen Y."/>
            <person name="Zheng D."/>
            <person name="Pang J."/>
            <person name="Liu Y."/>
            <person name="Luo S."/>
            <person name="Meng S."/>
            <person name="Qian L."/>
            <person name="Wei D."/>
            <person name="Dai S."/>
            <person name="Zhou R."/>
        </authorList>
    </citation>
    <scope>NUCLEOTIDE SEQUENCE [LARGE SCALE GENOMIC DNA]</scope>
    <source>
        <strain evidence="1">BV-YZ2020</strain>
    </source>
</reference>
<name>A0ACB9NND9_BAUVA</name>
<evidence type="ECO:0000313" key="1">
    <source>
        <dbReference type="EMBL" id="KAI4337964.1"/>
    </source>
</evidence>
<proteinExistence type="predicted"/>
<organism evidence="1 2">
    <name type="scientific">Bauhinia variegata</name>
    <name type="common">Purple orchid tree</name>
    <name type="synonym">Phanera variegata</name>
    <dbReference type="NCBI Taxonomy" id="167791"/>
    <lineage>
        <taxon>Eukaryota</taxon>
        <taxon>Viridiplantae</taxon>
        <taxon>Streptophyta</taxon>
        <taxon>Embryophyta</taxon>
        <taxon>Tracheophyta</taxon>
        <taxon>Spermatophyta</taxon>
        <taxon>Magnoliopsida</taxon>
        <taxon>eudicotyledons</taxon>
        <taxon>Gunneridae</taxon>
        <taxon>Pentapetalae</taxon>
        <taxon>rosids</taxon>
        <taxon>fabids</taxon>
        <taxon>Fabales</taxon>
        <taxon>Fabaceae</taxon>
        <taxon>Cercidoideae</taxon>
        <taxon>Cercideae</taxon>
        <taxon>Bauhiniinae</taxon>
        <taxon>Bauhinia</taxon>
    </lineage>
</organism>
<accession>A0ACB9NND9</accession>
<protein>
    <submittedName>
        <fullName evidence="1">Uncharacterized protein</fullName>
    </submittedName>
</protein>
<gene>
    <name evidence="1" type="ORF">L6164_016325</name>
</gene>
<sequence>MAPAATIHASDISSIKAFAESNDDAPIPSTYYSITEPRDDVAHELAASLPVIDLSLLNSEDLQLHSKAVQQLGKACQEWGFFMITNHGISEELMEDVMNKSHEFHNLPIEEKKEFVDKGPLAPIRYGTSFNPQAETVHYWRDYLKVITHPQFDFPHKPLGYKELAFEYSHKIRAVARNLLQGISESLGLEPDAIIESTGFDSGLQIFAVNLYPPCPQPDLALGMPPHSDHGLLTLLTQNGVGGLQVKHQGKWVKVDPLPKCLLVNIADQLEAVSNGRYKSVLHRAVLDNRDTRISVVLVNGPALDKDIGPAQSLLEKEKPLFKSMKYEDYFTLHQKSRPPQKSGLESMDGVRL</sequence>
<dbReference type="Proteomes" id="UP000828941">
    <property type="component" value="Chromosome 6"/>
</dbReference>
<evidence type="ECO:0000313" key="2">
    <source>
        <dbReference type="Proteomes" id="UP000828941"/>
    </source>
</evidence>